<dbReference type="AlphaFoldDB" id="A0AAD6G7H7"/>
<organism evidence="6 7">
    <name type="scientific">Penicillium daleae</name>
    <dbReference type="NCBI Taxonomy" id="63821"/>
    <lineage>
        <taxon>Eukaryota</taxon>
        <taxon>Fungi</taxon>
        <taxon>Dikarya</taxon>
        <taxon>Ascomycota</taxon>
        <taxon>Pezizomycotina</taxon>
        <taxon>Eurotiomycetes</taxon>
        <taxon>Eurotiomycetidae</taxon>
        <taxon>Eurotiales</taxon>
        <taxon>Aspergillaceae</taxon>
        <taxon>Penicillium</taxon>
    </lineage>
</organism>
<evidence type="ECO:0000256" key="1">
    <source>
        <dbReference type="ARBA" id="ARBA00005979"/>
    </source>
</evidence>
<dbReference type="CDD" id="cd04733">
    <property type="entry name" value="OYE_like_2_FMN"/>
    <property type="match status" value="1"/>
</dbReference>
<keyword evidence="2" id="KW-0285">Flavoprotein</keyword>
<dbReference type="InterPro" id="IPR001155">
    <property type="entry name" value="OxRdtase_FMN_N"/>
</dbReference>
<dbReference type="Gene3D" id="3.20.20.70">
    <property type="entry name" value="Aldolase class I"/>
    <property type="match status" value="1"/>
</dbReference>
<evidence type="ECO:0000259" key="5">
    <source>
        <dbReference type="Pfam" id="PF00724"/>
    </source>
</evidence>
<sequence length="417" mass="45234">MPSLLNDAVKLPCGLVFPNRLSKAAMAENLATSDSNPNENFNLAYNRWSDGGWGMIMTGNVQVDVDHLGNFKDPAVQTDYETKSSKLWKAYAAASQKHGSPTIVQLAHPGRQSLRGAGRRGLFAPTIAPSAIPLTIGNNFLDSVITSLAFPRPREMTQKDINTVIRLFVDSARFIAESGFSGIELHAAHGYLLDQFINPKTNLRTDVYGGSAENRARLLLDILKGCREAVPATFCIGVKLNSADHSAANLEDTMTQIRLLVDAGIDFLEVSGGTYENPRMVDGDKPAISQTKSARTAAREAFFLDFAKETRKRFPNLVLMLTGGFRSRAGAEAAIKENACDLVGIARPAAVNPRFAALLLDEGTRDEDAQISLDKVRPGWLPKLLRSQILGAGAESTYYADQIHRLAKGRATAVPGH</sequence>
<reference evidence="6" key="1">
    <citation type="submission" date="2022-12" db="EMBL/GenBank/DDBJ databases">
        <authorList>
            <person name="Petersen C."/>
        </authorList>
    </citation>
    <scope>NUCLEOTIDE SEQUENCE</scope>
    <source>
        <strain evidence="6">IBT 16125</strain>
    </source>
</reference>
<evidence type="ECO:0000256" key="3">
    <source>
        <dbReference type="ARBA" id="ARBA00022643"/>
    </source>
</evidence>
<proteinExistence type="inferred from homology"/>
<dbReference type="InterPro" id="IPR051799">
    <property type="entry name" value="NADH_flavin_oxidoreductase"/>
</dbReference>
<gene>
    <name evidence="6" type="ORF">N7458_000504</name>
</gene>
<comment type="similarity">
    <text evidence="1">Belongs to the NADH:flavin oxidoreductase/NADH oxidase family.</text>
</comment>
<dbReference type="GO" id="GO:0010181">
    <property type="term" value="F:FMN binding"/>
    <property type="evidence" value="ECO:0007669"/>
    <property type="project" value="InterPro"/>
</dbReference>
<keyword evidence="7" id="KW-1185">Reference proteome</keyword>
<keyword evidence="4" id="KW-0560">Oxidoreductase</keyword>
<keyword evidence="3" id="KW-0288">FMN</keyword>
<accession>A0AAD6G7H7</accession>
<evidence type="ECO:0000256" key="2">
    <source>
        <dbReference type="ARBA" id="ARBA00022630"/>
    </source>
</evidence>
<protein>
    <submittedName>
        <fullName evidence="6">FMN-linked oxidoreductase</fullName>
    </submittedName>
</protein>
<dbReference type="PANTHER" id="PTHR43656:SF2">
    <property type="entry name" value="BINDING OXIDOREDUCTASE, PUTATIVE (AFU_ORTHOLOGUE AFUA_2G08260)-RELATED"/>
    <property type="match status" value="1"/>
</dbReference>
<dbReference type="InterPro" id="IPR013785">
    <property type="entry name" value="Aldolase_TIM"/>
</dbReference>
<comment type="caution">
    <text evidence="6">The sequence shown here is derived from an EMBL/GenBank/DDBJ whole genome shotgun (WGS) entry which is preliminary data.</text>
</comment>
<evidence type="ECO:0000313" key="7">
    <source>
        <dbReference type="Proteomes" id="UP001213681"/>
    </source>
</evidence>
<dbReference type="GeneID" id="81594141"/>
<feature type="domain" description="NADH:flavin oxidoreductase/NADH oxidase N-terminal" evidence="5">
    <location>
        <begin position="19"/>
        <end position="356"/>
    </location>
</feature>
<name>A0AAD6G7H7_9EURO</name>
<evidence type="ECO:0000256" key="4">
    <source>
        <dbReference type="ARBA" id="ARBA00023002"/>
    </source>
</evidence>
<dbReference type="RefSeq" id="XP_056771665.1">
    <property type="nucleotide sequence ID" value="XM_056903898.1"/>
</dbReference>
<dbReference type="Proteomes" id="UP001213681">
    <property type="component" value="Unassembled WGS sequence"/>
</dbReference>
<dbReference type="PANTHER" id="PTHR43656">
    <property type="entry name" value="BINDING OXIDOREDUCTASE, PUTATIVE (AFU_ORTHOLOGUE AFUA_2G08260)-RELATED"/>
    <property type="match status" value="1"/>
</dbReference>
<dbReference type="GO" id="GO:0016491">
    <property type="term" value="F:oxidoreductase activity"/>
    <property type="evidence" value="ECO:0007669"/>
    <property type="project" value="UniProtKB-KW"/>
</dbReference>
<dbReference type="EMBL" id="JAPVEA010000001">
    <property type="protein sequence ID" value="KAJ5464818.1"/>
    <property type="molecule type" value="Genomic_DNA"/>
</dbReference>
<evidence type="ECO:0000313" key="6">
    <source>
        <dbReference type="EMBL" id="KAJ5464818.1"/>
    </source>
</evidence>
<reference evidence="6" key="2">
    <citation type="journal article" date="2023" name="IMA Fungus">
        <title>Comparative genomic study of the Penicillium genus elucidates a diverse pangenome and 15 lateral gene transfer events.</title>
        <authorList>
            <person name="Petersen C."/>
            <person name="Sorensen T."/>
            <person name="Nielsen M.R."/>
            <person name="Sondergaard T.E."/>
            <person name="Sorensen J.L."/>
            <person name="Fitzpatrick D.A."/>
            <person name="Frisvad J.C."/>
            <person name="Nielsen K.L."/>
        </authorList>
    </citation>
    <scope>NUCLEOTIDE SEQUENCE</scope>
    <source>
        <strain evidence="6">IBT 16125</strain>
    </source>
</reference>
<dbReference type="SUPFAM" id="SSF51395">
    <property type="entry name" value="FMN-linked oxidoreductases"/>
    <property type="match status" value="1"/>
</dbReference>
<dbReference type="Pfam" id="PF00724">
    <property type="entry name" value="Oxidored_FMN"/>
    <property type="match status" value="1"/>
</dbReference>